<evidence type="ECO:0000256" key="3">
    <source>
        <dbReference type="RuleBase" id="RU361153"/>
    </source>
</evidence>
<dbReference type="GO" id="GO:0004553">
    <property type="term" value="F:hydrolase activity, hydrolyzing O-glycosyl compounds"/>
    <property type="evidence" value="ECO:0007669"/>
    <property type="project" value="InterPro"/>
</dbReference>
<name>A0A1H1NT26_9MICO</name>
<evidence type="ECO:0000259" key="5">
    <source>
        <dbReference type="Pfam" id="PF00150"/>
    </source>
</evidence>
<evidence type="ECO:0000313" key="7">
    <source>
        <dbReference type="Proteomes" id="UP000181956"/>
    </source>
</evidence>
<evidence type="ECO:0000256" key="2">
    <source>
        <dbReference type="ARBA" id="ARBA00023295"/>
    </source>
</evidence>
<feature type="signal peptide" evidence="4">
    <location>
        <begin position="1"/>
        <end position="27"/>
    </location>
</feature>
<proteinExistence type="inferred from homology"/>
<feature type="chain" id="PRO_5009255823" evidence="4">
    <location>
        <begin position="28"/>
        <end position="645"/>
    </location>
</feature>
<protein>
    <submittedName>
        <fullName evidence="6">Cellulase (Glycosyl hydrolase family 5)</fullName>
    </submittedName>
</protein>
<gene>
    <name evidence="6" type="ORF">SAMN04489834_0712</name>
</gene>
<organism evidence="6 7">
    <name type="scientific">Microterricola viridarii</name>
    <dbReference type="NCBI Taxonomy" id="412690"/>
    <lineage>
        <taxon>Bacteria</taxon>
        <taxon>Bacillati</taxon>
        <taxon>Actinomycetota</taxon>
        <taxon>Actinomycetes</taxon>
        <taxon>Micrococcales</taxon>
        <taxon>Microbacteriaceae</taxon>
        <taxon>Microterricola</taxon>
    </lineage>
</organism>
<dbReference type="RefSeq" id="WP_083362821.1">
    <property type="nucleotide sequence ID" value="NZ_LT629742.1"/>
</dbReference>
<dbReference type="STRING" id="412690.SAMN04489834_0712"/>
<dbReference type="EMBL" id="LT629742">
    <property type="protein sequence ID" value="SDS02127.1"/>
    <property type="molecule type" value="Genomic_DNA"/>
</dbReference>
<dbReference type="Proteomes" id="UP000181956">
    <property type="component" value="Chromosome I"/>
</dbReference>
<evidence type="ECO:0000313" key="6">
    <source>
        <dbReference type="EMBL" id="SDS02127.1"/>
    </source>
</evidence>
<accession>A0A1H1NT26</accession>
<dbReference type="AlphaFoldDB" id="A0A1H1NT26"/>
<dbReference type="Pfam" id="PF00150">
    <property type="entry name" value="Cellulase"/>
    <property type="match status" value="1"/>
</dbReference>
<dbReference type="Gene3D" id="3.20.20.80">
    <property type="entry name" value="Glycosidases"/>
    <property type="match status" value="1"/>
</dbReference>
<comment type="similarity">
    <text evidence="3">Belongs to the glycosyl hydrolase 5 (cellulase A) family.</text>
</comment>
<dbReference type="SUPFAM" id="SSF51445">
    <property type="entry name" value="(Trans)glycosidases"/>
    <property type="match status" value="1"/>
</dbReference>
<dbReference type="PANTHER" id="PTHR31263:SF0">
    <property type="entry name" value="CELLULASE FAMILY PROTEIN (AFU_ORTHOLOGUE AFUA_5G14560)"/>
    <property type="match status" value="1"/>
</dbReference>
<dbReference type="InterPro" id="IPR001547">
    <property type="entry name" value="Glyco_hydro_5"/>
</dbReference>
<evidence type="ECO:0000256" key="4">
    <source>
        <dbReference type="SAM" id="SignalP"/>
    </source>
</evidence>
<dbReference type="InterPro" id="IPR017853">
    <property type="entry name" value="GH"/>
</dbReference>
<keyword evidence="1 3" id="KW-0378">Hydrolase</keyword>
<dbReference type="OrthoDB" id="4902692at2"/>
<dbReference type="GO" id="GO:0000272">
    <property type="term" value="P:polysaccharide catabolic process"/>
    <property type="evidence" value="ECO:0007669"/>
    <property type="project" value="InterPro"/>
</dbReference>
<feature type="domain" description="Glycoside hydrolase family 5" evidence="5">
    <location>
        <begin position="109"/>
        <end position="404"/>
    </location>
</feature>
<reference evidence="7" key="1">
    <citation type="submission" date="2016-10" db="EMBL/GenBank/DDBJ databases">
        <authorList>
            <person name="Varghese N."/>
            <person name="Submissions S."/>
        </authorList>
    </citation>
    <scope>NUCLEOTIDE SEQUENCE [LARGE SCALE GENOMIC DNA]</scope>
    <source>
        <strain evidence="7">DSM 21772</strain>
    </source>
</reference>
<evidence type="ECO:0000256" key="1">
    <source>
        <dbReference type="ARBA" id="ARBA00022801"/>
    </source>
</evidence>
<keyword evidence="2 3" id="KW-0326">Glycosidase</keyword>
<keyword evidence="7" id="KW-1185">Reference proteome</keyword>
<keyword evidence="4" id="KW-0732">Signal</keyword>
<sequence length="645" mass="69655">MQRRTVRLITAIATAALAVSIATPVYAETPTPVPPIPVLTGAELSASWAAPLSTRGRYVVDANGNRFKLKSANWDGAQGHWNGTQPKSDPANHNNGLTYDIPLGLDRVPLNTLMADFHAVGINSIRLPFSNEMLGMTAPVPDAAVLANPQLKGKTPLQIFDAAVAALTADGFAVILNNHSTTSRWCCGENDGNSKPHSSQTLDKFVSDWAFLAARYADNPRVVGMDLRNEVRRDITDDPNWGMGDANDLYKAYQLAAIAIQKVNPNTLIVMEGINWQGIPLDGFFHERPNLRPVATTSNTILFPDKLVYSSHVYGFTGPKHTGATGLGETHDPRYRDMTATELSTALKAESLFVTTTGQHYTAPVWVSEFGTTGAGQDNPKEIAWWGNLIDVFVANDTDFAVWPLVTHATDAGVFSDKFALIGYSASGTKFSIADDWRYPAWSKLVTANGKTGPVAVEARWNMLGSDSHQPDTNASLRMQTQPDWDTGKWKGSCPDSERLVGVSRSANRALCTDNAQPALGNAYTAVSNESTVTHDWAGGYSKLQCPSGQIATGLSLNNTTTNKWATSKLLCTQSSDALPASQGRTLWFDKADNRPAGVGSRASDWAPGKFKGQCNNNEYIAGVAYTYRWNNGGVPSALLCKPLS</sequence>
<dbReference type="PANTHER" id="PTHR31263">
    <property type="entry name" value="CELLULASE FAMILY PROTEIN (AFU_ORTHOLOGUE AFUA_5G14560)"/>
    <property type="match status" value="1"/>
</dbReference>